<dbReference type="Proteomes" id="UP000001544">
    <property type="component" value="Chromosome"/>
</dbReference>
<feature type="transmembrane region" description="Helical" evidence="6">
    <location>
        <begin position="325"/>
        <end position="346"/>
    </location>
</feature>
<feature type="transmembrane region" description="Helical" evidence="6">
    <location>
        <begin position="358"/>
        <end position="378"/>
    </location>
</feature>
<keyword evidence="8" id="KW-1185">Reference proteome</keyword>
<dbReference type="AlphaFoldDB" id="D3FZH8"/>
<comment type="subcellular location">
    <subcellularLocation>
        <location evidence="1">Cell membrane</location>
        <topology evidence="1">Multi-pass membrane protein</topology>
    </subcellularLocation>
</comment>
<dbReference type="eggNOG" id="COG2244">
    <property type="taxonomic scope" value="Bacteria"/>
</dbReference>
<evidence type="ECO:0000256" key="5">
    <source>
        <dbReference type="ARBA" id="ARBA00023136"/>
    </source>
</evidence>
<keyword evidence="5 6" id="KW-0472">Membrane</keyword>
<dbReference type="GO" id="GO:0005886">
    <property type="term" value="C:plasma membrane"/>
    <property type="evidence" value="ECO:0007669"/>
    <property type="project" value="UniProtKB-SubCell"/>
</dbReference>
<dbReference type="PIRSF" id="PIRSF038958">
    <property type="entry name" value="PG_synth_SpoVB"/>
    <property type="match status" value="1"/>
</dbReference>
<feature type="transmembrane region" description="Helical" evidence="6">
    <location>
        <begin position="475"/>
        <end position="497"/>
    </location>
</feature>
<keyword evidence="3 6" id="KW-0812">Transmembrane</keyword>
<feature type="transmembrane region" description="Helical" evidence="6">
    <location>
        <begin position="83"/>
        <end position="106"/>
    </location>
</feature>
<evidence type="ECO:0000256" key="2">
    <source>
        <dbReference type="ARBA" id="ARBA00022475"/>
    </source>
</evidence>
<dbReference type="EMBL" id="CP001878">
    <property type="protein sequence ID" value="ADC49220.1"/>
    <property type="molecule type" value="Genomic_DNA"/>
</dbReference>
<accession>D3FZH8</accession>
<dbReference type="KEGG" id="bpf:BpOF4_05790"/>
<evidence type="ECO:0000256" key="6">
    <source>
        <dbReference type="SAM" id="Phobius"/>
    </source>
</evidence>
<dbReference type="InterPro" id="IPR024923">
    <property type="entry name" value="PG_synth_SpoVB"/>
</dbReference>
<name>D3FZH8_ALKPO</name>
<reference evidence="7 8" key="1">
    <citation type="journal article" date="2011" name="Environ. Microbiol.">
        <title>Genome of alkaliphilic Bacillus pseudofirmus OF4 reveals adaptations that support the ability to grow in an external pH range from 7.5 to 11.4.</title>
        <authorList>
            <person name="Janto B."/>
            <person name="Ahmed A."/>
            <person name="Ito M."/>
            <person name="Liu J."/>
            <person name="Hicks D.B."/>
            <person name="Pagni S."/>
            <person name="Fackelmayer O.J."/>
            <person name="Smith T.A."/>
            <person name="Earl J."/>
            <person name="Elbourne L.D."/>
            <person name="Hassan K."/>
            <person name="Paulsen I.T."/>
            <person name="Kolsto A.B."/>
            <person name="Tourasse N.J."/>
            <person name="Ehrlich G.D."/>
            <person name="Boissy R."/>
            <person name="Ivey D.M."/>
            <person name="Li G."/>
            <person name="Xue Y."/>
            <person name="Ma Y."/>
            <person name="Hu F.Z."/>
            <person name="Krulwich T.A."/>
        </authorList>
    </citation>
    <scope>NUCLEOTIDE SEQUENCE [LARGE SCALE GENOMIC DNA]</scope>
    <source>
        <strain evidence="8">ATCC BAA-2126 / JCM 17055 / OF4</strain>
    </source>
</reference>
<protein>
    <submittedName>
        <fullName evidence="7">Polysaccharide biosynthesis/transport protein</fullName>
    </submittedName>
</protein>
<dbReference type="InterPro" id="IPR002797">
    <property type="entry name" value="Polysacc_synth"/>
</dbReference>
<dbReference type="HOGENOM" id="CLU_022017_2_1_9"/>
<dbReference type="PANTHER" id="PTHR30250:SF29">
    <property type="entry name" value="POLYSACCHARIDE BIOSYNTHESIS PROTEIN C-TERMINAL DOMAIN-CONTAINING PROTEIN"/>
    <property type="match status" value="1"/>
</dbReference>
<sequence>MSKSSLLKGAILLTIATFLSKLLGSVFRIPLQNIAGDEVLGIFSVVYPVYMSILIITVAGIPLAISKLISEARAKGRDNDVYFIYRTATILGMVFGVISFILMFVLAEWIAGFLGGSLMTYSILAVSVTLIFAPYMAVYRGFFQGYEDMVPTAVSQVLEQFVRVFIIIVAAYYLTVQAFAPEVVSAGVMIGSVVGVLASLVYLKVIFARRKPIKTATKMNKGTFSHWAKRILIVALPICFGALTMALLNVVDSLTIPRQLSALGNTESEVAHIYGTTFGRGQALVQMAVVFASALILPLIPAITKALATNDKDRASMIVDRGNTITHLTAWPAAMGLAALTVPINYALFGDVLGSDVIFILSVSALFTSFSVLTTGMLQGANREFAAAIIVLMCSAVKFVLNIILVAQYGMIGAAISTLIVYVAITILNVYILYRTLPFPVVRRSHALYALASVVMGAVLLFAVDYLQVELWTRLNAMLFVAAGVVIGAIIYVVILIGTKAIDDEIASSLPLLSKLNRRK</sequence>
<feature type="transmembrane region" description="Helical" evidence="6">
    <location>
        <begin position="446"/>
        <end position="469"/>
    </location>
</feature>
<feature type="transmembrane region" description="Helical" evidence="6">
    <location>
        <begin position="385"/>
        <end position="405"/>
    </location>
</feature>
<keyword evidence="4 6" id="KW-1133">Transmembrane helix</keyword>
<feature type="transmembrane region" description="Helical" evidence="6">
    <location>
        <begin position="40"/>
        <end position="63"/>
    </location>
</feature>
<evidence type="ECO:0000313" key="8">
    <source>
        <dbReference type="Proteomes" id="UP000001544"/>
    </source>
</evidence>
<gene>
    <name evidence="7" type="primary">csaA</name>
    <name evidence="7" type="ordered locus">BpOF4_05790</name>
</gene>
<feature type="transmembrane region" description="Helical" evidence="6">
    <location>
        <begin position="118"/>
        <end position="139"/>
    </location>
</feature>
<feature type="transmembrane region" description="Helical" evidence="6">
    <location>
        <begin position="283"/>
        <end position="304"/>
    </location>
</feature>
<dbReference type="CDD" id="cd13124">
    <property type="entry name" value="MATE_SpoVB_like"/>
    <property type="match status" value="1"/>
</dbReference>
<proteinExistence type="predicted"/>
<feature type="transmembrane region" description="Helical" evidence="6">
    <location>
        <begin position="186"/>
        <end position="207"/>
    </location>
</feature>
<feature type="transmembrane region" description="Helical" evidence="6">
    <location>
        <begin position="160"/>
        <end position="180"/>
    </location>
</feature>
<evidence type="ECO:0000256" key="4">
    <source>
        <dbReference type="ARBA" id="ARBA00022989"/>
    </source>
</evidence>
<evidence type="ECO:0000313" key="7">
    <source>
        <dbReference type="EMBL" id="ADC49220.1"/>
    </source>
</evidence>
<keyword evidence="2" id="KW-1003">Cell membrane</keyword>
<feature type="transmembrane region" description="Helical" evidence="6">
    <location>
        <begin position="411"/>
        <end position="434"/>
    </location>
</feature>
<evidence type="ECO:0000256" key="1">
    <source>
        <dbReference type="ARBA" id="ARBA00004651"/>
    </source>
</evidence>
<evidence type="ECO:0000256" key="3">
    <source>
        <dbReference type="ARBA" id="ARBA00022692"/>
    </source>
</evidence>
<dbReference type="InterPro" id="IPR050833">
    <property type="entry name" value="Poly_Biosynth_Transport"/>
</dbReference>
<feature type="transmembrane region" description="Helical" evidence="6">
    <location>
        <begin position="227"/>
        <end position="248"/>
    </location>
</feature>
<dbReference type="STRING" id="398511.BpOF4_05790"/>
<dbReference type="RefSeq" id="WP_012960493.1">
    <property type="nucleotide sequence ID" value="NC_013791.2"/>
</dbReference>
<dbReference type="Pfam" id="PF01943">
    <property type="entry name" value="Polysacc_synt"/>
    <property type="match status" value="1"/>
</dbReference>
<dbReference type="PANTHER" id="PTHR30250">
    <property type="entry name" value="PST FAMILY PREDICTED COLANIC ACID TRANSPORTER"/>
    <property type="match status" value="1"/>
</dbReference>
<organism evidence="7 8">
    <name type="scientific">Alkalihalophilus pseudofirmus (strain ATCC BAA-2126 / JCM 17055 / OF4)</name>
    <name type="common">Bacillus pseudofirmus</name>
    <dbReference type="NCBI Taxonomy" id="398511"/>
    <lineage>
        <taxon>Bacteria</taxon>
        <taxon>Bacillati</taxon>
        <taxon>Bacillota</taxon>
        <taxon>Bacilli</taxon>
        <taxon>Bacillales</taxon>
        <taxon>Bacillaceae</taxon>
        <taxon>Alkalihalophilus</taxon>
    </lineage>
</organism>